<reference evidence="4" key="1">
    <citation type="submission" date="2018-02" db="EMBL/GenBank/DDBJ databases">
        <authorList>
            <person name="Hausmann B."/>
        </authorList>
    </citation>
    <scope>NUCLEOTIDE SEQUENCE [LARGE SCALE GENOMIC DNA]</scope>
    <source>
        <strain evidence="4">Peat soil MAG SbA1</strain>
    </source>
</reference>
<dbReference type="PANTHER" id="PTHR23150">
    <property type="entry name" value="SULFATASE MODIFYING FACTOR 1, 2"/>
    <property type="match status" value="1"/>
</dbReference>
<evidence type="ECO:0000256" key="1">
    <source>
        <dbReference type="SAM" id="SignalP"/>
    </source>
</evidence>
<evidence type="ECO:0000313" key="4">
    <source>
        <dbReference type="Proteomes" id="UP000238701"/>
    </source>
</evidence>
<organism evidence="3 4">
    <name type="scientific">Candidatus Sulfotelmatobacter kueseliae</name>
    <dbReference type="NCBI Taxonomy" id="2042962"/>
    <lineage>
        <taxon>Bacteria</taxon>
        <taxon>Pseudomonadati</taxon>
        <taxon>Acidobacteriota</taxon>
        <taxon>Terriglobia</taxon>
        <taxon>Terriglobales</taxon>
        <taxon>Candidatus Korobacteraceae</taxon>
        <taxon>Candidatus Sulfotelmatobacter</taxon>
    </lineage>
</organism>
<dbReference type="OrthoDB" id="9768004at2"/>
<evidence type="ECO:0000259" key="2">
    <source>
        <dbReference type="Pfam" id="PF03781"/>
    </source>
</evidence>
<dbReference type="InterPro" id="IPR005532">
    <property type="entry name" value="SUMF_dom"/>
</dbReference>
<dbReference type="InterPro" id="IPR042095">
    <property type="entry name" value="SUMF_sf"/>
</dbReference>
<dbReference type="SUPFAM" id="SSF56436">
    <property type="entry name" value="C-type lectin-like"/>
    <property type="match status" value="1"/>
</dbReference>
<feature type="signal peptide" evidence="1">
    <location>
        <begin position="1"/>
        <end position="22"/>
    </location>
</feature>
<dbReference type="InterPro" id="IPR051043">
    <property type="entry name" value="Sulfatase_Mod_Factor_Kinase"/>
</dbReference>
<keyword evidence="1" id="KW-0732">Signal</keyword>
<dbReference type="EMBL" id="OMOD01000007">
    <property type="protein sequence ID" value="SPF32285.1"/>
    <property type="molecule type" value="Genomic_DNA"/>
</dbReference>
<feature type="domain" description="Sulfatase-modifying factor enzyme-like" evidence="2">
    <location>
        <begin position="478"/>
        <end position="719"/>
    </location>
</feature>
<dbReference type="Proteomes" id="UP000238701">
    <property type="component" value="Unassembled WGS sequence"/>
</dbReference>
<dbReference type="Gene3D" id="3.90.1580.10">
    <property type="entry name" value="paralog of FGE (formylglycine-generating enzyme)"/>
    <property type="match status" value="1"/>
</dbReference>
<dbReference type="AlphaFoldDB" id="A0A2U3JXY3"/>
<sequence length="723" mass="82653">MKLKVKQLVLTSLVAFSSMACAQDTNFEPDHQQIPTPDCLLMKAAYDGGWKTCTQEDHDTWLADIRHWRSERLIRIGYDGSRYDMPALKWTHSSFFQPQMMVQDRYFYDPVAHRYTVDRYLNDLEKRYGGIDAVLIWPTYPNMGIDDRNQHDLIRSMPGGIAGVRQMIADFHKRGVRVLFPMMMWDQGTRDPGQPWPRAIAELMAEVGADGINGDTQDGVPLAFSVAADKVGHPLAFEPEDGPSDEALAWNVMTWGQYNFPFVPMVDKYKWLEPRHLVNISDRWNRDKTNDLQFAFFNGVGWESWENIWGIWNGITPRDAEATRRVATIERAVAPFLTSSEWEPLTPMLRYGIFASRWPSNDQTVWTIVNRNEYDVEGHEIEVQPEEGMRYFDLYHGTELKPERNPKGKVVLSFAIEAHGYGALLAAKTAPDTAIQALMSKMKQMTAKPLASYSHEWTVLPQQIVPIAGTKSPSAPPDGMVRIPAGNFVFKVQGIEIEGYDDIGVDVQYPWEDSPRRFHEHPMQVKSFWIDTYPVTNAQFKKFLDSTHYHPPDDRNFLRDWKDGSFPAGWDNKPVTWVSLEDARAYAAWAGKRLPHEWEWQYAAQGSDGRVYPWGNDWNASGVPVPDKNRTMRGPDAVDAHPQGKSPFGVMDLVGNVWQWTEEFTDEHTRSAILRGGEYYQPQGSIWYFAQAYKLSEHGKLLLTAPSLDRSGGIGFRCVQDAE</sequence>
<dbReference type="GO" id="GO:0120147">
    <property type="term" value="F:formylglycine-generating oxidase activity"/>
    <property type="evidence" value="ECO:0007669"/>
    <property type="project" value="TreeGrafter"/>
</dbReference>
<protein>
    <recommendedName>
        <fullName evidence="2">Sulfatase-modifying factor enzyme-like domain-containing protein</fullName>
    </recommendedName>
</protein>
<proteinExistence type="predicted"/>
<accession>A0A2U3JXY3</accession>
<dbReference type="InterPro" id="IPR016187">
    <property type="entry name" value="CTDL_fold"/>
</dbReference>
<dbReference type="PANTHER" id="PTHR23150:SF19">
    <property type="entry name" value="FORMYLGLYCINE-GENERATING ENZYME"/>
    <property type="match status" value="1"/>
</dbReference>
<dbReference type="PROSITE" id="PS51257">
    <property type="entry name" value="PROKAR_LIPOPROTEIN"/>
    <property type="match status" value="1"/>
</dbReference>
<feature type="chain" id="PRO_5015737911" description="Sulfatase-modifying factor enzyme-like domain-containing protein" evidence="1">
    <location>
        <begin position="23"/>
        <end position="723"/>
    </location>
</feature>
<name>A0A2U3JXY3_9BACT</name>
<dbReference type="Pfam" id="PF03781">
    <property type="entry name" value="FGE-sulfatase"/>
    <property type="match status" value="1"/>
</dbReference>
<gene>
    <name evidence="3" type="ORF">SBA1_1040053</name>
</gene>
<evidence type="ECO:0000313" key="3">
    <source>
        <dbReference type="EMBL" id="SPF32285.1"/>
    </source>
</evidence>